<protein>
    <submittedName>
        <fullName evidence="3">Uncharacterized protein</fullName>
    </submittedName>
</protein>
<name>A0A9J6BHU8_POLVA</name>
<feature type="signal peptide" evidence="2">
    <location>
        <begin position="1"/>
        <end position="18"/>
    </location>
</feature>
<evidence type="ECO:0000256" key="2">
    <source>
        <dbReference type="SAM" id="SignalP"/>
    </source>
</evidence>
<gene>
    <name evidence="3" type="ORF">PVAND_017132</name>
</gene>
<dbReference type="Proteomes" id="UP001107558">
    <property type="component" value="Chromosome 4"/>
</dbReference>
<evidence type="ECO:0000256" key="1">
    <source>
        <dbReference type="SAM" id="MobiDB-lite"/>
    </source>
</evidence>
<feature type="chain" id="PRO_5039912259" evidence="2">
    <location>
        <begin position="19"/>
        <end position="251"/>
    </location>
</feature>
<keyword evidence="4" id="KW-1185">Reference proteome</keyword>
<dbReference type="EMBL" id="JADBJN010000004">
    <property type="protein sequence ID" value="KAG5669240.1"/>
    <property type="molecule type" value="Genomic_DNA"/>
</dbReference>
<evidence type="ECO:0000313" key="4">
    <source>
        <dbReference type="Proteomes" id="UP001107558"/>
    </source>
</evidence>
<reference evidence="3" key="1">
    <citation type="submission" date="2021-03" db="EMBL/GenBank/DDBJ databases">
        <title>Chromosome level genome of the anhydrobiotic midge Polypedilum vanderplanki.</title>
        <authorList>
            <person name="Yoshida Y."/>
            <person name="Kikawada T."/>
            <person name="Gusev O."/>
        </authorList>
    </citation>
    <scope>NUCLEOTIDE SEQUENCE</scope>
    <source>
        <strain evidence="3">NIAS01</strain>
        <tissue evidence="3">Whole body or cell culture</tissue>
    </source>
</reference>
<sequence>MNQKLILLFNIYIQLCIANQFPCQYGFCDQLQPTTTEINRLPLRNDAFSMFQNGHNSFENFYKNLPQFKPTGRIQSLPQVQPFSSEQRNQQQRDPVASSSIYSQTRVSLNQNTNFPKFTSNQIRPGENIFEINNRANGIIQENNYEDDKEEVQNICTQNASKFEFNADYSRQNDNELRKLANDFNMRLEKKNTSGLLPCPAQCFIVDGEGKRIYRYKIEVYKNIPSHKACPMKCIDKTTKVVVTLKFNYSP</sequence>
<accession>A0A9J6BHU8</accession>
<evidence type="ECO:0000313" key="3">
    <source>
        <dbReference type="EMBL" id="KAG5669240.1"/>
    </source>
</evidence>
<keyword evidence="2" id="KW-0732">Signal</keyword>
<feature type="region of interest" description="Disordered" evidence="1">
    <location>
        <begin position="81"/>
        <end position="101"/>
    </location>
</feature>
<dbReference type="AlphaFoldDB" id="A0A9J6BHU8"/>
<organism evidence="3 4">
    <name type="scientific">Polypedilum vanderplanki</name>
    <name type="common">Sleeping chironomid midge</name>
    <dbReference type="NCBI Taxonomy" id="319348"/>
    <lineage>
        <taxon>Eukaryota</taxon>
        <taxon>Metazoa</taxon>
        <taxon>Ecdysozoa</taxon>
        <taxon>Arthropoda</taxon>
        <taxon>Hexapoda</taxon>
        <taxon>Insecta</taxon>
        <taxon>Pterygota</taxon>
        <taxon>Neoptera</taxon>
        <taxon>Endopterygota</taxon>
        <taxon>Diptera</taxon>
        <taxon>Nematocera</taxon>
        <taxon>Chironomoidea</taxon>
        <taxon>Chironomidae</taxon>
        <taxon>Chironominae</taxon>
        <taxon>Polypedilum</taxon>
        <taxon>Polypedilum</taxon>
    </lineage>
</organism>
<proteinExistence type="predicted"/>
<comment type="caution">
    <text evidence="3">The sequence shown here is derived from an EMBL/GenBank/DDBJ whole genome shotgun (WGS) entry which is preliminary data.</text>
</comment>